<reference evidence="2 3" key="1">
    <citation type="submission" date="2014-04" db="EMBL/GenBank/DDBJ databases">
        <title>Genome assembly of Hyalangium minutum DSM 14724.</title>
        <authorList>
            <person name="Sharma G."/>
            <person name="Subramanian S."/>
        </authorList>
    </citation>
    <scope>NUCLEOTIDE SEQUENCE [LARGE SCALE GENOMIC DNA]</scope>
    <source>
        <strain evidence="2 3">DSM 14724</strain>
    </source>
</reference>
<dbReference type="Proteomes" id="UP000028725">
    <property type="component" value="Unassembled WGS sequence"/>
</dbReference>
<protein>
    <submittedName>
        <fullName evidence="2">Uncharacterized protein</fullName>
    </submittedName>
</protein>
<comment type="caution">
    <text evidence="2">The sequence shown here is derived from an EMBL/GenBank/DDBJ whole genome shotgun (WGS) entry which is preliminary data.</text>
</comment>
<gene>
    <name evidence="2" type="ORF">DB31_3514</name>
</gene>
<proteinExistence type="predicted"/>
<keyword evidence="3" id="KW-1185">Reference proteome</keyword>
<sequence>MPQDEAWRPKLSRIEDPIAEDCWEYVTPKGQKRFSRLMVGRPVHYPEHQLWYCPVLIEGYTQPRIKPIFGMGPVDSLMNAMTFVRTFFEENSEVLPGAKPAGTQRSRPAASRKRSTPRRKSRSV</sequence>
<dbReference type="EMBL" id="JMCB01000002">
    <property type="protein sequence ID" value="KFE71384.1"/>
    <property type="molecule type" value="Genomic_DNA"/>
</dbReference>
<feature type="compositionally biased region" description="Basic residues" evidence="1">
    <location>
        <begin position="110"/>
        <end position="124"/>
    </location>
</feature>
<accession>A0A085WUM1</accession>
<dbReference type="AlphaFoldDB" id="A0A085WUM1"/>
<evidence type="ECO:0000313" key="2">
    <source>
        <dbReference type="EMBL" id="KFE71384.1"/>
    </source>
</evidence>
<evidence type="ECO:0000256" key="1">
    <source>
        <dbReference type="SAM" id="MobiDB-lite"/>
    </source>
</evidence>
<evidence type="ECO:0000313" key="3">
    <source>
        <dbReference type="Proteomes" id="UP000028725"/>
    </source>
</evidence>
<feature type="region of interest" description="Disordered" evidence="1">
    <location>
        <begin position="94"/>
        <end position="124"/>
    </location>
</feature>
<dbReference type="STRING" id="394096.DB31_3514"/>
<organism evidence="2 3">
    <name type="scientific">Hyalangium minutum</name>
    <dbReference type="NCBI Taxonomy" id="394096"/>
    <lineage>
        <taxon>Bacteria</taxon>
        <taxon>Pseudomonadati</taxon>
        <taxon>Myxococcota</taxon>
        <taxon>Myxococcia</taxon>
        <taxon>Myxococcales</taxon>
        <taxon>Cystobacterineae</taxon>
        <taxon>Archangiaceae</taxon>
        <taxon>Hyalangium</taxon>
    </lineage>
</organism>
<name>A0A085WUM1_9BACT</name>